<dbReference type="Proteomes" id="UP001151760">
    <property type="component" value="Unassembled WGS sequence"/>
</dbReference>
<organism evidence="2 3">
    <name type="scientific">Tanacetum coccineum</name>
    <dbReference type="NCBI Taxonomy" id="301880"/>
    <lineage>
        <taxon>Eukaryota</taxon>
        <taxon>Viridiplantae</taxon>
        <taxon>Streptophyta</taxon>
        <taxon>Embryophyta</taxon>
        <taxon>Tracheophyta</taxon>
        <taxon>Spermatophyta</taxon>
        <taxon>Magnoliopsida</taxon>
        <taxon>eudicotyledons</taxon>
        <taxon>Gunneridae</taxon>
        <taxon>Pentapetalae</taxon>
        <taxon>asterids</taxon>
        <taxon>campanulids</taxon>
        <taxon>Asterales</taxon>
        <taxon>Asteraceae</taxon>
        <taxon>Asteroideae</taxon>
        <taxon>Anthemideae</taxon>
        <taxon>Anthemidinae</taxon>
        <taxon>Tanacetum</taxon>
    </lineage>
</organism>
<feature type="coiled-coil region" evidence="1">
    <location>
        <begin position="79"/>
        <end position="113"/>
    </location>
</feature>
<evidence type="ECO:0000313" key="2">
    <source>
        <dbReference type="EMBL" id="GJT99119.1"/>
    </source>
</evidence>
<proteinExistence type="predicted"/>
<keyword evidence="1" id="KW-0175">Coiled coil</keyword>
<evidence type="ECO:0000256" key="1">
    <source>
        <dbReference type="SAM" id="Coils"/>
    </source>
</evidence>
<name>A0ABQ5IHD7_9ASTR</name>
<protein>
    <submittedName>
        <fullName evidence="2">Uncharacterized protein</fullName>
    </submittedName>
</protein>
<dbReference type="Gene3D" id="1.10.287.1490">
    <property type="match status" value="1"/>
</dbReference>
<accession>A0ABQ5IHD7</accession>
<reference evidence="2" key="1">
    <citation type="journal article" date="2022" name="Int. J. Mol. Sci.">
        <title>Draft Genome of Tanacetum Coccineum: Genomic Comparison of Closely Related Tanacetum-Family Plants.</title>
        <authorList>
            <person name="Yamashiro T."/>
            <person name="Shiraishi A."/>
            <person name="Nakayama K."/>
            <person name="Satake H."/>
        </authorList>
    </citation>
    <scope>NUCLEOTIDE SEQUENCE</scope>
</reference>
<dbReference type="SUPFAM" id="SSF57997">
    <property type="entry name" value="Tropomyosin"/>
    <property type="match status" value="1"/>
</dbReference>
<evidence type="ECO:0000313" key="3">
    <source>
        <dbReference type="Proteomes" id="UP001151760"/>
    </source>
</evidence>
<comment type="caution">
    <text evidence="2">The sequence shown here is derived from an EMBL/GenBank/DDBJ whole genome shotgun (WGS) entry which is preliminary data.</text>
</comment>
<dbReference type="EMBL" id="BQNB010020740">
    <property type="protein sequence ID" value="GJT99119.1"/>
    <property type="molecule type" value="Genomic_DNA"/>
</dbReference>
<gene>
    <name evidence="2" type="ORF">Tco_1094637</name>
</gene>
<sequence length="314" mass="35705">MAYTSSRSSSSSDNEVYDDSYCSKSCRKNTENLNNKIIKLNEELSDCETDLYNYKRGLSQVEARLVEFKNNEIKFRERIRVLERDVEIRDNKIESLKNELDELEKEKESIDHKLAGFGNASKDLNELLESQKSAKDKTGVGFNEYTDVPPPPAQVYSPPKNDLSWTGLPEFIDDTVTDYSRPTPSIDVPRDVSESVSFFEQSGSVGNVLSKPMISFVKETGCPSVSKVNNTEKSRKPTVKYVKMYRDTSKSPKVRGNQRNWNNLKSQQLGSDFVMIKKACYMDVQTQERHEHDQEFDAIITTVGAEVDDIAAET</sequence>
<feature type="coiled-coil region" evidence="1">
    <location>
        <begin position="23"/>
        <end position="50"/>
    </location>
</feature>
<reference evidence="2" key="2">
    <citation type="submission" date="2022-01" db="EMBL/GenBank/DDBJ databases">
        <authorList>
            <person name="Yamashiro T."/>
            <person name="Shiraishi A."/>
            <person name="Satake H."/>
            <person name="Nakayama K."/>
        </authorList>
    </citation>
    <scope>NUCLEOTIDE SEQUENCE</scope>
</reference>
<keyword evidence="3" id="KW-1185">Reference proteome</keyword>